<reference evidence="14 15" key="1">
    <citation type="submission" date="2018-11" db="EMBL/GenBank/DDBJ databases">
        <title>Genomes From Bacteria Associated with the Canine Oral Cavity: a Test Case for Automated Genome-Based Taxonomic Assignment.</title>
        <authorList>
            <person name="Coil D.A."/>
            <person name="Jospin G."/>
            <person name="Darling A.E."/>
            <person name="Wallis C."/>
            <person name="Davis I.J."/>
            <person name="Harris S."/>
            <person name="Eisen J.A."/>
            <person name="Holcombe L.J."/>
            <person name="O'Flynn C."/>
        </authorList>
    </citation>
    <scope>NUCLEOTIDE SEQUENCE [LARGE SCALE GENOMIC DNA]</scope>
    <source>
        <strain evidence="14 15">COT-280</strain>
    </source>
</reference>
<dbReference type="EMBL" id="RQYC01000003">
    <property type="protein sequence ID" value="RRD90908.1"/>
    <property type="molecule type" value="Genomic_DNA"/>
</dbReference>
<evidence type="ECO:0000256" key="4">
    <source>
        <dbReference type="ARBA" id="ARBA00023026"/>
    </source>
</evidence>
<feature type="compositionally biased region" description="Acidic residues" evidence="10">
    <location>
        <begin position="541"/>
        <end position="553"/>
    </location>
</feature>
<keyword evidence="15" id="KW-1185">Reference proteome</keyword>
<protein>
    <recommendedName>
        <fullName evidence="9">Transferrin-binding protein B</fullName>
    </recommendedName>
</protein>
<dbReference type="STRING" id="1121352.GCA_000620925_00909"/>
<evidence type="ECO:0000256" key="2">
    <source>
        <dbReference type="ARBA" id="ARBA00004459"/>
    </source>
</evidence>
<dbReference type="Proteomes" id="UP000269923">
    <property type="component" value="Unassembled WGS sequence"/>
</dbReference>
<comment type="caution">
    <text evidence="14">The sequence shown here is derived from an EMBL/GenBank/DDBJ whole genome shotgun (WGS) entry which is preliminary data.</text>
</comment>
<accession>A0A3P2A7K4</accession>
<dbReference type="InterPro" id="IPR035313">
    <property type="entry name" value="TbpB_N-lobe"/>
</dbReference>
<dbReference type="Pfam" id="PF17484">
    <property type="entry name" value="TbpB_A"/>
    <property type="match status" value="1"/>
</dbReference>
<feature type="domain" description="Transferrin-binding protein B C-lobe/N-lobe beta-barrel" evidence="11">
    <location>
        <begin position="590"/>
        <end position="723"/>
    </location>
</feature>
<evidence type="ECO:0000256" key="6">
    <source>
        <dbReference type="ARBA" id="ARBA00023139"/>
    </source>
</evidence>
<dbReference type="Gene3D" id="2.40.128.240">
    <property type="match status" value="1"/>
</dbReference>
<keyword evidence="3" id="KW-0732">Signal</keyword>
<evidence type="ECO:0000259" key="12">
    <source>
        <dbReference type="Pfam" id="PF17483"/>
    </source>
</evidence>
<dbReference type="SUPFAM" id="SSF56925">
    <property type="entry name" value="OMPA-like"/>
    <property type="match status" value="2"/>
</dbReference>
<feature type="domain" description="Transferrin-binding protein B N-lobe handle" evidence="13">
    <location>
        <begin position="68"/>
        <end position="203"/>
    </location>
</feature>
<keyword evidence="5" id="KW-0472">Membrane</keyword>
<evidence type="ECO:0000259" key="13">
    <source>
        <dbReference type="Pfam" id="PF17484"/>
    </source>
</evidence>
<dbReference type="Gene3D" id="2.40.128.250">
    <property type="match status" value="1"/>
</dbReference>
<feature type="compositionally biased region" description="Low complexity" evidence="10">
    <location>
        <begin position="503"/>
        <end position="534"/>
    </location>
</feature>
<evidence type="ECO:0000256" key="7">
    <source>
        <dbReference type="ARBA" id="ARBA00023237"/>
    </source>
</evidence>
<dbReference type="GO" id="GO:0009279">
    <property type="term" value="C:cell outer membrane"/>
    <property type="evidence" value="ECO:0007669"/>
    <property type="project" value="UniProtKB-SubCell"/>
</dbReference>
<evidence type="ECO:0000256" key="3">
    <source>
        <dbReference type="ARBA" id="ARBA00022729"/>
    </source>
</evidence>
<dbReference type="GO" id="GO:0009986">
    <property type="term" value="C:cell surface"/>
    <property type="evidence" value="ECO:0007669"/>
    <property type="project" value="UniProtKB-SubCell"/>
</dbReference>
<feature type="domain" description="Transferrin-binding protein B C-lobe/N-lobe beta-barrel" evidence="11">
    <location>
        <begin position="206"/>
        <end position="381"/>
    </location>
</feature>
<dbReference type="InterPro" id="IPR035316">
    <property type="entry name" value="TbpB_C-lobe"/>
</dbReference>
<evidence type="ECO:0000313" key="15">
    <source>
        <dbReference type="Proteomes" id="UP000269923"/>
    </source>
</evidence>
<dbReference type="OrthoDB" id="5673741at2"/>
<comment type="subcellular location">
    <subcellularLocation>
        <location evidence="2">Cell outer membrane</location>
        <topology evidence="2">Lipid-anchor</topology>
    </subcellularLocation>
    <subcellularLocation>
        <location evidence="1">Cell surface</location>
    </subcellularLocation>
</comment>
<evidence type="ECO:0000313" key="14">
    <source>
        <dbReference type="EMBL" id="RRD90908.1"/>
    </source>
</evidence>
<dbReference type="Pfam" id="PF17483">
    <property type="entry name" value="TbpB_C"/>
    <property type="match status" value="1"/>
</dbReference>
<keyword evidence="6" id="KW-0564">Palmitate</keyword>
<dbReference type="InterPro" id="IPR001677">
    <property type="entry name" value="TbpB_B_D"/>
</dbReference>
<evidence type="ECO:0000256" key="8">
    <source>
        <dbReference type="ARBA" id="ARBA00023288"/>
    </source>
</evidence>
<dbReference type="Pfam" id="PF01298">
    <property type="entry name" value="TbpB_B_D"/>
    <property type="match status" value="2"/>
</dbReference>
<evidence type="ECO:0000259" key="11">
    <source>
        <dbReference type="Pfam" id="PF01298"/>
    </source>
</evidence>
<evidence type="ECO:0000256" key="10">
    <source>
        <dbReference type="SAM" id="MobiDB-lite"/>
    </source>
</evidence>
<feature type="region of interest" description="Disordered" evidence="10">
    <location>
        <begin position="467"/>
        <end position="568"/>
    </location>
</feature>
<evidence type="ECO:0000256" key="9">
    <source>
        <dbReference type="ARBA" id="ARBA00023628"/>
    </source>
</evidence>
<dbReference type="AlphaFoldDB" id="A0A3P2A7K4"/>
<dbReference type="InterPro" id="IPR038669">
    <property type="entry name" value="TbpB_N-lobe_sf"/>
</dbReference>
<evidence type="ECO:0000256" key="5">
    <source>
        <dbReference type="ARBA" id="ARBA00023136"/>
    </source>
</evidence>
<gene>
    <name evidence="14" type="ORF">EII21_02855</name>
</gene>
<dbReference type="InterPro" id="IPR011250">
    <property type="entry name" value="OMP/PagP_B-barrel"/>
</dbReference>
<sequence length="728" mass="78502">MLDGLLSLSRRFGRDFSTREEMPMKSAFRPSAVAMCLLLAACAGGGSFDVQPVTVVNPEFKEPVATEKDEVTPPKVSQQEAEGVMKPALGYSMPIPRRNVSRYDADKKLLPDGKQVEEYLPLNPQDLKALHPTDITAAPHAADLAKRQEGVRIDTSNPAQRGYEFVHAGYIFSDFHRSKGEEAAGLLREGADGYIFYQGRNPAQALPVGKTVNYTGHWEFVSDAKRARDSYCNNTGCHVYGGGGALGFWLGYGDSVGATSFAETATAESPELGWRGREHISEFTADFANKKLTGTLKYRPWTRRGEDPAPLKTRYTIDATIQNNRFSGKAVAADKQNPKNLLFKSDSALLEGGFYGGNAQELAGKFLTDDNTLFGVFAAKQHNPAAETEKVMDAYQINRDGDHPVLRQPMPNFGSADKLVLEGKTLSLLPEDGKFLSSREITLDSGRTVKVTVCCANLDYLKFGSVSKSKLAGDDPPKEDDEEEEEEGLDEGEGFDEGEGNDTAENNSSTDNATSSDNNNNGNNTAAGDNGGSDTAANDSSDSEDGEDESEEGDTPKLVDNPAEDSLAFSGAPYGSFLFIQGERTRSADMPQNGQARYLGTWEGFTNKDLAWRTLPGNGRTDSKADFQVDFDAKTLSGTLTEHNGVRPAFFIDADVKGNGFAGTVRTHSDGVVLDPGREGGSPRLLFGDIPVKGGFYGPKASELGGSFFSDEHKAGAVFGGKRQSTAQ</sequence>
<feature type="domain" description="Transferrin-binding protein B C-lobe handle" evidence="12">
    <location>
        <begin position="390"/>
        <end position="469"/>
    </location>
</feature>
<organism evidence="14 15">
    <name type="scientific">Conchiformibius steedae</name>
    <dbReference type="NCBI Taxonomy" id="153493"/>
    <lineage>
        <taxon>Bacteria</taxon>
        <taxon>Pseudomonadati</taxon>
        <taxon>Pseudomonadota</taxon>
        <taxon>Betaproteobacteria</taxon>
        <taxon>Neisseriales</taxon>
        <taxon>Neisseriaceae</taxon>
        <taxon>Conchiformibius</taxon>
    </lineage>
</organism>
<keyword evidence="7" id="KW-0998">Cell outer membrane</keyword>
<name>A0A3P2A7K4_9NEIS</name>
<evidence type="ECO:0000256" key="1">
    <source>
        <dbReference type="ARBA" id="ARBA00004241"/>
    </source>
</evidence>
<keyword evidence="4" id="KW-0843">Virulence</keyword>
<dbReference type="InterPro" id="IPR038197">
    <property type="entry name" value="TbpB_C-lobe_sf"/>
</dbReference>
<keyword evidence="8" id="KW-0449">Lipoprotein</keyword>
<feature type="compositionally biased region" description="Acidic residues" evidence="10">
    <location>
        <begin position="477"/>
        <end position="502"/>
    </location>
</feature>
<dbReference type="Gene3D" id="2.40.160.90">
    <property type="match status" value="2"/>
</dbReference>
<proteinExistence type="predicted"/>